<feature type="compositionally biased region" description="Basic and acidic residues" evidence="1">
    <location>
        <begin position="151"/>
        <end position="162"/>
    </location>
</feature>
<dbReference type="PROSITE" id="PS50020">
    <property type="entry name" value="WW_DOMAIN_2"/>
    <property type="match status" value="2"/>
</dbReference>
<feature type="compositionally biased region" description="Low complexity" evidence="1">
    <location>
        <begin position="719"/>
        <end position="735"/>
    </location>
</feature>
<feature type="domain" description="WW" evidence="2">
    <location>
        <begin position="278"/>
        <end position="308"/>
    </location>
</feature>
<dbReference type="PROSITE" id="PS01159">
    <property type="entry name" value="WW_DOMAIN_1"/>
    <property type="match status" value="1"/>
</dbReference>
<dbReference type="CDD" id="cd00201">
    <property type="entry name" value="WW"/>
    <property type="match status" value="2"/>
</dbReference>
<dbReference type="PANTHER" id="PTHR47852">
    <property type="entry name" value="OS06G0298400 PROTEIN"/>
    <property type="match status" value="1"/>
</dbReference>
<feature type="compositionally biased region" description="Low complexity" evidence="1">
    <location>
        <begin position="319"/>
        <end position="335"/>
    </location>
</feature>
<feature type="region of interest" description="Disordered" evidence="1">
    <location>
        <begin position="814"/>
        <end position="837"/>
    </location>
</feature>
<feature type="compositionally biased region" description="Acidic residues" evidence="1">
    <location>
        <begin position="819"/>
        <end position="828"/>
    </location>
</feature>
<feature type="compositionally biased region" description="Basic residues" evidence="1">
    <location>
        <begin position="778"/>
        <end position="794"/>
    </location>
</feature>
<dbReference type="Gene3D" id="2.20.70.10">
    <property type="match status" value="2"/>
</dbReference>
<comment type="caution">
    <text evidence="3">The sequence shown here is derived from an EMBL/GenBank/DDBJ whole genome shotgun (WGS) entry which is preliminary data.</text>
</comment>
<dbReference type="Pfam" id="PF00397">
    <property type="entry name" value="WW"/>
    <property type="match status" value="1"/>
</dbReference>
<name>A0AAV1HVE2_9CHLO</name>
<dbReference type="InterPro" id="IPR001202">
    <property type="entry name" value="WW_dom"/>
</dbReference>
<feature type="region of interest" description="Disordered" evidence="1">
    <location>
        <begin position="683"/>
        <end position="794"/>
    </location>
</feature>
<feature type="region of interest" description="Disordered" evidence="1">
    <location>
        <begin position="495"/>
        <end position="533"/>
    </location>
</feature>
<dbReference type="Proteomes" id="UP001314263">
    <property type="component" value="Unassembled WGS sequence"/>
</dbReference>
<dbReference type="AlphaFoldDB" id="A0AAV1HVE2"/>
<feature type="compositionally biased region" description="Acidic residues" evidence="1">
    <location>
        <begin position="368"/>
        <end position="380"/>
    </location>
</feature>
<feature type="region of interest" description="Disordered" evidence="1">
    <location>
        <begin position="871"/>
        <end position="891"/>
    </location>
</feature>
<proteinExistence type="predicted"/>
<feature type="compositionally biased region" description="Pro residues" evidence="1">
    <location>
        <begin position="704"/>
        <end position="718"/>
    </location>
</feature>
<dbReference type="SMART" id="SM00456">
    <property type="entry name" value="WW"/>
    <property type="match status" value="2"/>
</dbReference>
<dbReference type="SUPFAM" id="SSF51045">
    <property type="entry name" value="WW domain"/>
    <property type="match status" value="2"/>
</dbReference>
<feature type="compositionally biased region" description="Low complexity" evidence="1">
    <location>
        <begin position="751"/>
        <end position="763"/>
    </location>
</feature>
<feature type="region of interest" description="Disordered" evidence="1">
    <location>
        <begin position="131"/>
        <end position="267"/>
    </location>
</feature>
<keyword evidence="4" id="KW-1185">Reference proteome</keyword>
<protein>
    <recommendedName>
        <fullName evidence="2">WW domain-containing protein</fullName>
    </recommendedName>
</protein>
<evidence type="ECO:0000313" key="3">
    <source>
        <dbReference type="EMBL" id="CAK0751454.1"/>
    </source>
</evidence>
<feature type="region of interest" description="Disordered" evidence="1">
    <location>
        <begin position="70"/>
        <end position="99"/>
    </location>
</feature>
<evidence type="ECO:0000313" key="4">
    <source>
        <dbReference type="Proteomes" id="UP001314263"/>
    </source>
</evidence>
<feature type="region of interest" description="Disordered" evidence="1">
    <location>
        <begin position="301"/>
        <end position="396"/>
    </location>
</feature>
<feature type="domain" description="WW" evidence="2">
    <location>
        <begin position="903"/>
        <end position="936"/>
    </location>
</feature>
<dbReference type="InterPro" id="IPR036020">
    <property type="entry name" value="WW_dom_sf"/>
</dbReference>
<evidence type="ECO:0000256" key="1">
    <source>
        <dbReference type="SAM" id="MobiDB-lite"/>
    </source>
</evidence>
<accession>A0AAV1HVE2</accession>
<dbReference type="EMBL" id="CAUYUE010000003">
    <property type="protein sequence ID" value="CAK0751454.1"/>
    <property type="molecule type" value="Genomic_DNA"/>
</dbReference>
<evidence type="ECO:0000259" key="2">
    <source>
        <dbReference type="PROSITE" id="PS50020"/>
    </source>
</evidence>
<gene>
    <name evidence="3" type="ORF">CVIRNUC_002069</name>
</gene>
<sequence length="936" mass="96209">MLKNTEGGTRRPRLFIDAADSVAEQGSNKPIAAALAARTKNHEQALKAAAAAAAKAAAADVITYFADDPPTKAVQQQGRGASDHGRNQKSLPSTNGLPELHLPAVEASSLPIDADAVLAEQAEAQDGINPLASLLGYSGDDGSGSEAGNDTPEREPSAEPREGPLAASDDNDSSIDADLASFMEELESSGLLKEGANDAGATGPGAEDPARQASTILEDPSTDTAPAQGAQDLAEGAADTAVAEPLGSAPEQAGQAETKGAQGEAAEQRVLGGLAGCPGWHEVMDMASGKVYFWNEESNEVAWDPPAGSEPRESGENEAVFAAAQASSAPQDSIQGQGSAPEPKHSRPVSAEQAAELDPARLSGPEAALDESMADAEDGELPAQSSLPKQPVDIPMPDEAIGEAAEELLARSWAAAEQLCGRAPLLVRLAVEAEVRARDWRALAARQRQAAERQDAAASLSWDAFQHSARADWERLQGALPGALRDAEAASTQAAAAVAAARQPRGASPEDGEVPQQKDGEAPPPLPADDGPSKVTAMAADIAAAHNAVLAQTPLPTSTLPAASQAQPSSSSSGPIATSLASVEQKGTLTALPQPQPAAAADLVAAQINSRVAAAASAQPAKASAAPSAAGAPLLARPPPGAAPLWPGYYHPTLPFPYAYQPYHYAPYPAAFLPPPWAAPRPAMPAAVPSSSVGAGEDTMDVESPPPLPQDEQPPLPSSAPAAAAADALPAPDAAGPSQPAKQREYRAEPVRAATPPAAAEAPVEPPGASNPAEESKKRKAKKAPAASVKRRAAVKVGSLAPAVLNKWAAARKDLEDKEAADEGTDADAAERRRAREAEEWRLKQLRSGVSSQANSNFQPLAMDWREKIKAAKGKPAEAPQAATAKPEPVKYASKPDLEALSGGLPPGWKALWDKKSGEVFYGNPATKETSWDKPD</sequence>
<reference evidence="3 4" key="1">
    <citation type="submission" date="2023-10" db="EMBL/GenBank/DDBJ databases">
        <authorList>
            <person name="Maclean D."/>
            <person name="Macfadyen A."/>
        </authorList>
    </citation>
    <scope>NUCLEOTIDE SEQUENCE [LARGE SCALE GENOMIC DNA]</scope>
</reference>
<dbReference type="PANTHER" id="PTHR47852:SF2">
    <property type="entry name" value="WW DOMAIN-CONTAINING PROTEIN"/>
    <property type="match status" value="1"/>
</dbReference>
<organism evidence="3 4">
    <name type="scientific">Coccomyxa viridis</name>
    <dbReference type="NCBI Taxonomy" id="1274662"/>
    <lineage>
        <taxon>Eukaryota</taxon>
        <taxon>Viridiplantae</taxon>
        <taxon>Chlorophyta</taxon>
        <taxon>core chlorophytes</taxon>
        <taxon>Trebouxiophyceae</taxon>
        <taxon>Trebouxiophyceae incertae sedis</taxon>
        <taxon>Coccomyxaceae</taxon>
        <taxon>Coccomyxa</taxon>
    </lineage>
</organism>